<dbReference type="Proteomes" id="UP000320679">
    <property type="component" value="Unassembled WGS sequence"/>
</dbReference>
<reference evidence="1 2" key="1">
    <citation type="submission" date="2019-03" db="EMBL/GenBank/DDBJ databases">
        <title>Metabolic potential of uncultured bacteria and archaea associated with petroleum seepage in deep-sea sediments.</title>
        <authorList>
            <person name="Dong X."/>
            <person name="Hubert C."/>
        </authorList>
    </citation>
    <scope>NUCLEOTIDE SEQUENCE [LARGE SCALE GENOMIC DNA]</scope>
    <source>
        <strain evidence="1">E29_bin78</strain>
    </source>
</reference>
<dbReference type="EMBL" id="SOJK01000114">
    <property type="protein sequence ID" value="TET46804.1"/>
    <property type="molecule type" value="Genomic_DNA"/>
</dbReference>
<name>A0A523UW77_UNCAE</name>
<dbReference type="AlphaFoldDB" id="A0A523UW77"/>
<evidence type="ECO:0000313" key="2">
    <source>
        <dbReference type="Proteomes" id="UP000320679"/>
    </source>
</evidence>
<sequence>MAVEIKNMLKQLVVINLNANNGIYLAAGETSNAISEKKARSSGEVQRLIKRGAISLETVKRKVKKVKRIRKRRK</sequence>
<evidence type="ECO:0000313" key="1">
    <source>
        <dbReference type="EMBL" id="TET46804.1"/>
    </source>
</evidence>
<protein>
    <submittedName>
        <fullName evidence="1">Uncharacterized protein</fullName>
    </submittedName>
</protein>
<gene>
    <name evidence="1" type="ORF">E3J59_02795</name>
</gene>
<accession>A0A523UW77</accession>
<organism evidence="1 2">
    <name type="scientific">Aerophobetes bacterium</name>
    <dbReference type="NCBI Taxonomy" id="2030807"/>
    <lineage>
        <taxon>Bacteria</taxon>
        <taxon>Candidatus Aerophobota</taxon>
    </lineage>
</organism>
<proteinExistence type="predicted"/>
<comment type="caution">
    <text evidence="1">The sequence shown here is derived from an EMBL/GenBank/DDBJ whole genome shotgun (WGS) entry which is preliminary data.</text>
</comment>